<comment type="similarity">
    <text evidence="6">Belongs to the major facilitator superfamily. Allantoate permease family.</text>
</comment>
<dbReference type="Gene3D" id="1.20.1250.20">
    <property type="entry name" value="MFS general substrate transporter like domains"/>
    <property type="match status" value="2"/>
</dbReference>
<feature type="transmembrane region" description="Helical" evidence="7">
    <location>
        <begin position="225"/>
        <end position="246"/>
    </location>
</feature>
<evidence type="ECO:0000256" key="7">
    <source>
        <dbReference type="SAM" id="Phobius"/>
    </source>
</evidence>
<dbReference type="PANTHER" id="PTHR43791">
    <property type="entry name" value="PERMEASE-RELATED"/>
    <property type="match status" value="1"/>
</dbReference>
<evidence type="ECO:0000256" key="2">
    <source>
        <dbReference type="ARBA" id="ARBA00022448"/>
    </source>
</evidence>
<feature type="transmembrane region" description="Helical" evidence="7">
    <location>
        <begin position="194"/>
        <end position="213"/>
    </location>
</feature>
<dbReference type="Proteomes" id="UP000566819">
    <property type="component" value="Unassembled WGS sequence"/>
</dbReference>
<dbReference type="PANTHER" id="PTHR43791:SF40">
    <property type="entry name" value="THIAMINE PATHWAY TRANSPORTER THI73"/>
    <property type="match status" value="1"/>
</dbReference>
<dbReference type="GO" id="GO:0016020">
    <property type="term" value="C:membrane"/>
    <property type="evidence" value="ECO:0007669"/>
    <property type="project" value="UniProtKB-SubCell"/>
</dbReference>
<feature type="domain" description="Major facilitator superfamily (MFS) profile" evidence="8">
    <location>
        <begin position="66"/>
        <end position="478"/>
    </location>
</feature>
<feature type="transmembrane region" description="Helical" evidence="7">
    <location>
        <begin position="162"/>
        <end position="182"/>
    </location>
</feature>
<dbReference type="InterPro" id="IPR020846">
    <property type="entry name" value="MFS_dom"/>
</dbReference>
<organism evidence="9 10">
    <name type="scientific">Cudoniella acicularis</name>
    <dbReference type="NCBI Taxonomy" id="354080"/>
    <lineage>
        <taxon>Eukaryota</taxon>
        <taxon>Fungi</taxon>
        <taxon>Dikarya</taxon>
        <taxon>Ascomycota</taxon>
        <taxon>Pezizomycotina</taxon>
        <taxon>Leotiomycetes</taxon>
        <taxon>Helotiales</taxon>
        <taxon>Tricladiaceae</taxon>
        <taxon>Cudoniella</taxon>
    </lineage>
</organism>
<sequence>MAAIDTKSSGVEKVTNTPALDAEIGMSKVINGNGDKALDFLNTEEKPEPLSPEAQKALVRKIDWMLIPILGVIYMLNYLDKVLLNFSAVMNIRDDANITTEQFAQLALVFYVAFLFCEFPHGWLIQRLPTGKYLGGMVTLWGIAVTMTCTITNYPGLVATRVLLGMFESAMAPAMILITSMWYTRREQPFRSGLWYCGAGVGGMIGALTSYGFQHYHSKEFKSWQIMFLVVGVVTIACGILTFLILPDNPMASRLTKEEKYHAIERVRENQTGIESKVFKKYQCFEALKDPQNWIFALMFSAIQISAGAISSFQAIIISGFGWDSKTSALLQLPGAVLSILASLSGSWLAANYNQRCFSILTLLIPGFIGNCLMAFAPASQGGARLAGVYLANITGSSIPLVYSWIGSNVAGHSKKVTSNAMLLMAYSLGNILGPLSFRNGDAPDYLPAKLAMVVTSVFAMCMCLTLRGYYMWQNRRRDNAASQVETTDNFEFSDLTDRENMMFRYRL</sequence>
<dbReference type="EMBL" id="JAAMPI010000155">
    <property type="protein sequence ID" value="KAF4634854.1"/>
    <property type="molecule type" value="Genomic_DNA"/>
</dbReference>
<accession>A0A8H4RTT8</accession>
<evidence type="ECO:0000256" key="1">
    <source>
        <dbReference type="ARBA" id="ARBA00004141"/>
    </source>
</evidence>
<comment type="subcellular location">
    <subcellularLocation>
        <location evidence="1">Membrane</location>
        <topology evidence="1">Multi-pass membrane protein</topology>
    </subcellularLocation>
</comment>
<evidence type="ECO:0000259" key="8">
    <source>
        <dbReference type="PROSITE" id="PS50850"/>
    </source>
</evidence>
<feature type="transmembrane region" description="Helical" evidence="7">
    <location>
        <begin position="329"/>
        <end position="351"/>
    </location>
</feature>
<keyword evidence="3 7" id="KW-0812">Transmembrane</keyword>
<keyword evidence="2" id="KW-0813">Transport</keyword>
<feature type="transmembrane region" description="Helical" evidence="7">
    <location>
        <begin position="358"/>
        <end position="377"/>
    </location>
</feature>
<dbReference type="InterPro" id="IPR036259">
    <property type="entry name" value="MFS_trans_sf"/>
</dbReference>
<feature type="transmembrane region" description="Helical" evidence="7">
    <location>
        <begin position="64"/>
        <end position="83"/>
    </location>
</feature>
<keyword evidence="4 7" id="KW-1133">Transmembrane helix</keyword>
<dbReference type="InterPro" id="IPR011701">
    <property type="entry name" value="MFS"/>
</dbReference>
<dbReference type="FunFam" id="1.20.1250.20:FF:000064">
    <property type="entry name" value="MFS allantoate transporter"/>
    <property type="match status" value="1"/>
</dbReference>
<feature type="transmembrane region" description="Helical" evidence="7">
    <location>
        <begin position="133"/>
        <end position="156"/>
    </location>
</feature>
<feature type="transmembrane region" description="Helical" evidence="7">
    <location>
        <begin position="450"/>
        <end position="471"/>
    </location>
</feature>
<keyword evidence="10" id="KW-1185">Reference proteome</keyword>
<proteinExistence type="inferred from homology"/>
<comment type="caution">
    <text evidence="9">The sequence shown here is derived from an EMBL/GenBank/DDBJ whole genome shotgun (WGS) entry which is preliminary data.</text>
</comment>
<reference evidence="9 10" key="1">
    <citation type="submission" date="2020-03" db="EMBL/GenBank/DDBJ databases">
        <title>Draft Genome Sequence of Cudoniella acicularis.</title>
        <authorList>
            <person name="Buettner E."/>
            <person name="Kellner H."/>
        </authorList>
    </citation>
    <scope>NUCLEOTIDE SEQUENCE [LARGE SCALE GENOMIC DNA]</scope>
    <source>
        <strain evidence="9 10">DSM 108380</strain>
    </source>
</reference>
<name>A0A8H4RTT8_9HELO</name>
<feature type="transmembrane region" description="Helical" evidence="7">
    <location>
        <begin position="418"/>
        <end position="438"/>
    </location>
</feature>
<dbReference type="PROSITE" id="PS50850">
    <property type="entry name" value="MFS"/>
    <property type="match status" value="1"/>
</dbReference>
<evidence type="ECO:0000256" key="4">
    <source>
        <dbReference type="ARBA" id="ARBA00022989"/>
    </source>
</evidence>
<feature type="transmembrane region" description="Helical" evidence="7">
    <location>
        <begin position="295"/>
        <end position="323"/>
    </location>
</feature>
<evidence type="ECO:0000256" key="3">
    <source>
        <dbReference type="ARBA" id="ARBA00022692"/>
    </source>
</evidence>
<evidence type="ECO:0000313" key="10">
    <source>
        <dbReference type="Proteomes" id="UP000566819"/>
    </source>
</evidence>
<protein>
    <recommendedName>
        <fullName evidence="8">Major facilitator superfamily (MFS) profile domain-containing protein</fullName>
    </recommendedName>
</protein>
<dbReference type="AlphaFoldDB" id="A0A8H4RTT8"/>
<gene>
    <name evidence="9" type="ORF">G7Y89_g3238</name>
</gene>
<dbReference type="Pfam" id="PF07690">
    <property type="entry name" value="MFS_1"/>
    <property type="match status" value="1"/>
</dbReference>
<feature type="transmembrane region" description="Helical" evidence="7">
    <location>
        <begin position="389"/>
        <end position="406"/>
    </location>
</feature>
<dbReference type="GO" id="GO:0022857">
    <property type="term" value="F:transmembrane transporter activity"/>
    <property type="evidence" value="ECO:0007669"/>
    <property type="project" value="InterPro"/>
</dbReference>
<dbReference type="OrthoDB" id="6730379at2759"/>
<dbReference type="SUPFAM" id="SSF103473">
    <property type="entry name" value="MFS general substrate transporter"/>
    <property type="match status" value="1"/>
</dbReference>
<evidence type="ECO:0000313" key="9">
    <source>
        <dbReference type="EMBL" id="KAF4634854.1"/>
    </source>
</evidence>
<evidence type="ECO:0000256" key="5">
    <source>
        <dbReference type="ARBA" id="ARBA00023136"/>
    </source>
</evidence>
<feature type="transmembrane region" description="Helical" evidence="7">
    <location>
        <begin position="103"/>
        <end position="121"/>
    </location>
</feature>
<keyword evidence="5 7" id="KW-0472">Membrane</keyword>
<evidence type="ECO:0000256" key="6">
    <source>
        <dbReference type="ARBA" id="ARBA00037968"/>
    </source>
</evidence>